<feature type="compositionally biased region" description="Basic and acidic residues" evidence="1">
    <location>
        <begin position="1"/>
        <end position="10"/>
    </location>
</feature>
<organism evidence="2 3">
    <name type="scientific">Desulfosarcina alkanivorans</name>
    <dbReference type="NCBI Taxonomy" id="571177"/>
    <lineage>
        <taxon>Bacteria</taxon>
        <taxon>Pseudomonadati</taxon>
        <taxon>Thermodesulfobacteriota</taxon>
        <taxon>Desulfobacteria</taxon>
        <taxon>Desulfobacterales</taxon>
        <taxon>Desulfosarcinaceae</taxon>
        <taxon>Desulfosarcina</taxon>
    </lineage>
</organism>
<protein>
    <submittedName>
        <fullName evidence="2">Uncharacterized protein</fullName>
    </submittedName>
</protein>
<dbReference type="EMBL" id="AP021874">
    <property type="protein sequence ID" value="BBO69884.1"/>
    <property type="molecule type" value="Genomic_DNA"/>
</dbReference>
<dbReference type="Proteomes" id="UP000427906">
    <property type="component" value="Chromosome"/>
</dbReference>
<dbReference type="KEGG" id="dalk:DSCA_38140"/>
<keyword evidence="3" id="KW-1185">Reference proteome</keyword>
<accession>A0A5K7YUB8</accession>
<evidence type="ECO:0000313" key="2">
    <source>
        <dbReference type="EMBL" id="BBO69884.1"/>
    </source>
</evidence>
<reference evidence="2 3" key="1">
    <citation type="submission" date="2019-11" db="EMBL/GenBank/DDBJ databases">
        <title>Comparative genomics of hydrocarbon-degrading Desulfosarcina strains.</title>
        <authorList>
            <person name="Watanabe M."/>
            <person name="Kojima H."/>
            <person name="Fukui M."/>
        </authorList>
    </citation>
    <scope>NUCLEOTIDE SEQUENCE [LARGE SCALE GENOMIC DNA]</scope>
    <source>
        <strain evidence="2 3">PL12</strain>
    </source>
</reference>
<name>A0A5K7YUB8_9BACT</name>
<sequence length="59" mass="7178">MDDQREEQHVRTNGARAALESERRQEDRRKKSCEGYCYIEMVGWMDRRESLRRRDTSIS</sequence>
<dbReference type="RefSeq" id="WP_155317875.1">
    <property type="nucleotide sequence ID" value="NZ_AP021874.1"/>
</dbReference>
<proteinExistence type="predicted"/>
<evidence type="ECO:0000256" key="1">
    <source>
        <dbReference type="SAM" id="MobiDB-lite"/>
    </source>
</evidence>
<feature type="compositionally biased region" description="Basic and acidic residues" evidence="1">
    <location>
        <begin position="19"/>
        <end position="31"/>
    </location>
</feature>
<feature type="region of interest" description="Disordered" evidence="1">
    <location>
        <begin position="1"/>
        <end position="31"/>
    </location>
</feature>
<gene>
    <name evidence="2" type="ORF">DSCA_38140</name>
</gene>
<evidence type="ECO:0000313" key="3">
    <source>
        <dbReference type="Proteomes" id="UP000427906"/>
    </source>
</evidence>
<dbReference type="AlphaFoldDB" id="A0A5K7YUB8"/>